<keyword evidence="3" id="KW-0804">Transcription</keyword>
<evidence type="ECO:0000259" key="4">
    <source>
        <dbReference type="PROSITE" id="PS50932"/>
    </source>
</evidence>
<keyword evidence="2" id="KW-0238">DNA-binding</keyword>
<dbReference type="SUPFAM" id="SSF47413">
    <property type="entry name" value="lambda repressor-like DNA-binding domains"/>
    <property type="match status" value="1"/>
</dbReference>
<dbReference type="RefSeq" id="WP_239090401.1">
    <property type="nucleotide sequence ID" value="NZ_BAAALU010000017.1"/>
</dbReference>
<dbReference type="Proteomes" id="UP000624325">
    <property type="component" value="Unassembled WGS sequence"/>
</dbReference>
<dbReference type="Pfam" id="PF00356">
    <property type="entry name" value="LacI"/>
    <property type="match status" value="1"/>
</dbReference>
<sequence>MDTPSADAAPARPLAMSDVAARAGVSHQTVSRVINRHPNVAVATRARVLAAIEELGYRPNGAARALATGSTRTIGLVTANSSQYGPAQTMLGLERAAREAGYFLTVSVLDDTGARTMTEAIDRLATQSLDAIIALSTYDEAVRALRQVQTPVPLIRVQAGPEGHDPAVWVDQEAGAALATRHLLDLGHRTVHHVTGPAGSIEAAARLRSWREVLESVGAPVPSVLHGDWWPASGHAAGRELVARRRGGESVTAVFVANDQMAFGLLNAFHEAGLRVPDDVSVVGFDNVPEAPYSIPPLTTVRQDFAELGRRGLQLVLGLLAGQEARPRPVAPQLLVRATTAPPARGRGRGEG</sequence>
<feature type="domain" description="HTH lacI-type" evidence="4">
    <location>
        <begin position="16"/>
        <end position="68"/>
    </location>
</feature>
<dbReference type="PANTHER" id="PTHR30146:SF109">
    <property type="entry name" value="HTH-TYPE TRANSCRIPTIONAL REGULATOR GALS"/>
    <property type="match status" value="1"/>
</dbReference>
<dbReference type="CDD" id="cd01574">
    <property type="entry name" value="PBP1_LacI"/>
    <property type="match status" value="1"/>
</dbReference>
<name>A0ABQ4BU36_9ACTN</name>
<dbReference type="SUPFAM" id="SSF53822">
    <property type="entry name" value="Periplasmic binding protein-like I"/>
    <property type="match status" value="1"/>
</dbReference>
<accession>A0ABQ4BU36</accession>
<dbReference type="InterPro" id="IPR028082">
    <property type="entry name" value="Peripla_BP_I"/>
</dbReference>
<keyword evidence="1" id="KW-0805">Transcription regulation</keyword>
<protein>
    <submittedName>
        <fullName evidence="5">LacI family transcriptional regulator</fullName>
    </submittedName>
</protein>
<comment type="caution">
    <text evidence="5">The sequence shown here is derived from an EMBL/GenBank/DDBJ whole genome shotgun (WGS) entry which is preliminary data.</text>
</comment>
<evidence type="ECO:0000256" key="1">
    <source>
        <dbReference type="ARBA" id="ARBA00023015"/>
    </source>
</evidence>
<evidence type="ECO:0000313" key="6">
    <source>
        <dbReference type="Proteomes" id="UP000624325"/>
    </source>
</evidence>
<dbReference type="InterPro" id="IPR000843">
    <property type="entry name" value="HTH_LacI"/>
</dbReference>
<dbReference type="Pfam" id="PF13377">
    <property type="entry name" value="Peripla_BP_3"/>
    <property type="match status" value="1"/>
</dbReference>
<dbReference type="PROSITE" id="PS50932">
    <property type="entry name" value="HTH_LACI_2"/>
    <property type="match status" value="1"/>
</dbReference>
<dbReference type="SMART" id="SM00354">
    <property type="entry name" value="HTH_LACI"/>
    <property type="match status" value="1"/>
</dbReference>
<evidence type="ECO:0000313" key="5">
    <source>
        <dbReference type="EMBL" id="GIF54039.1"/>
    </source>
</evidence>
<evidence type="ECO:0000256" key="2">
    <source>
        <dbReference type="ARBA" id="ARBA00023125"/>
    </source>
</evidence>
<dbReference type="InterPro" id="IPR010982">
    <property type="entry name" value="Lambda_DNA-bd_dom_sf"/>
</dbReference>
<keyword evidence="6" id="KW-1185">Reference proteome</keyword>
<gene>
    <name evidence="5" type="ORF">Air01nite_01340</name>
</gene>
<dbReference type="EMBL" id="BONC01000001">
    <property type="protein sequence ID" value="GIF54039.1"/>
    <property type="molecule type" value="Genomic_DNA"/>
</dbReference>
<dbReference type="Gene3D" id="1.10.260.40">
    <property type="entry name" value="lambda repressor-like DNA-binding domains"/>
    <property type="match status" value="1"/>
</dbReference>
<organism evidence="5 6">
    <name type="scientific">Asanoa iriomotensis</name>
    <dbReference type="NCBI Taxonomy" id="234613"/>
    <lineage>
        <taxon>Bacteria</taxon>
        <taxon>Bacillati</taxon>
        <taxon>Actinomycetota</taxon>
        <taxon>Actinomycetes</taxon>
        <taxon>Micromonosporales</taxon>
        <taxon>Micromonosporaceae</taxon>
        <taxon>Asanoa</taxon>
    </lineage>
</organism>
<dbReference type="InterPro" id="IPR046335">
    <property type="entry name" value="LacI/GalR-like_sensor"/>
</dbReference>
<evidence type="ECO:0000256" key="3">
    <source>
        <dbReference type="ARBA" id="ARBA00023163"/>
    </source>
</evidence>
<proteinExistence type="predicted"/>
<dbReference type="PROSITE" id="PS00356">
    <property type="entry name" value="HTH_LACI_1"/>
    <property type="match status" value="1"/>
</dbReference>
<dbReference type="PANTHER" id="PTHR30146">
    <property type="entry name" value="LACI-RELATED TRANSCRIPTIONAL REPRESSOR"/>
    <property type="match status" value="1"/>
</dbReference>
<dbReference type="Gene3D" id="3.40.50.2300">
    <property type="match status" value="2"/>
</dbReference>
<reference evidence="5 6" key="1">
    <citation type="submission" date="2021-01" db="EMBL/GenBank/DDBJ databases">
        <title>Whole genome shotgun sequence of Asanoa iriomotensis NBRC 100142.</title>
        <authorList>
            <person name="Komaki H."/>
            <person name="Tamura T."/>
        </authorList>
    </citation>
    <scope>NUCLEOTIDE SEQUENCE [LARGE SCALE GENOMIC DNA]</scope>
    <source>
        <strain evidence="5 6">NBRC 100142</strain>
    </source>
</reference>
<dbReference type="CDD" id="cd01392">
    <property type="entry name" value="HTH_LacI"/>
    <property type="match status" value="1"/>
</dbReference>